<dbReference type="InterPro" id="IPR036291">
    <property type="entry name" value="NAD(P)-bd_dom_sf"/>
</dbReference>
<dbReference type="SUPFAM" id="SSF51735">
    <property type="entry name" value="NAD(P)-binding Rossmann-fold domains"/>
    <property type="match status" value="1"/>
</dbReference>
<dbReference type="PROSITE" id="PS00061">
    <property type="entry name" value="ADH_SHORT"/>
    <property type="match status" value="1"/>
</dbReference>
<dbReference type="NCBIfam" id="NF005559">
    <property type="entry name" value="PRK07231.1"/>
    <property type="match status" value="1"/>
</dbReference>
<evidence type="ECO:0000256" key="2">
    <source>
        <dbReference type="ARBA" id="ARBA00023002"/>
    </source>
</evidence>
<organism evidence="3 4">
    <name type="scientific">Mycolicibacterium moriokaense</name>
    <dbReference type="NCBI Taxonomy" id="39691"/>
    <lineage>
        <taxon>Bacteria</taxon>
        <taxon>Bacillati</taxon>
        <taxon>Actinomycetota</taxon>
        <taxon>Actinomycetes</taxon>
        <taxon>Mycobacteriales</taxon>
        <taxon>Mycobacteriaceae</taxon>
        <taxon>Mycolicibacterium</taxon>
    </lineage>
</organism>
<accession>A0AAD1M978</accession>
<dbReference type="PRINTS" id="PR00080">
    <property type="entry name" value="SDRFAMILY"/>
</dbReference>
<protein>
    <submittedName>
        <fullName evidence="3">Short chain dehydrogenase</fullName>
    </submittedName>
</protein>
<dbReference type="InterPro" id="IPR002347">
    <property type="entry name" value="SDR_fam"/>
</dbReference>
<comment type="similarity">
    <text evidence="1">Belongs to the short-chain dehydrogenases/reductases (SDR) family.</text>
</comment>
<dbReference type="InterPro" id="IPR020904">
    <property type="entry name" value="Sc_DH/Rdtase_CS"/>
</dbReference>
<proteinExistence type="inferred from homology"/>
<evidence type="ECO:0000256" key="1">
    <source>
        <dbReference type="ARBA" id="ARBA00006484"/>
    </source>
</evidence>
<dbReference type="FunFam" id="3.40.50.720:FF:000084">
    <property type="entry name" value="Short-chain dehydrogenase reductase"/>
    <property type="match status" value="1"/>
</dbReference>
<dbReference type="Gene3D" id="3.40.50.720">
    <property type="entry name" value="NAD(P)-binding Rossmann-like Domain"/>
    <property type="match status" value="1"/>
</dbReference>
<dbReference type="CDD" id="cd05233">
    <property type="entry name" value="SDR_c"/>
    <property type="match status" value="1"/>
</dbReference>
<dbReference type="PRINTS" id="PR00081">
    <property type="entry name" value="GDHRDH"/>
</dbReference>
<dbReference type="KEGG" id="mmor:MMOR_59040"/>
<dbReference type="PANTHER" id="PTHR42760">
    <property type="entry name" value="SHORT-CHAIN DEHYDROGENASES/REDUCTASES FAMILY MEMBER"/>
    <property type="match status" value="1"/>
</dbReference>
<reference evidence="3 4" key="1">
    <citation type="journal article" date="2019" name="Emerg. Microbes Infect.">
        <title>Comprehensive subspecies identification of 175 nontuberculous mycobacteria species based on 7547 genomic profiles.</title>
        <authorList>
            <person name="Matsumoto Y."/>
            <person name="Kinjo T."/>
            <person name="Motooka D."/>
            <person name="Nabeya D."/>
            <person name="Jung N."/>
            <person name="Uechi K."/>
            <person name="Horii T."/>
            <person name="Iida T."/>
            <person name="Fujita J."/>
            <person name="Nakamura S."/>
        </authorList>
    </citation>
    <scope>NUCLEOTIDE SEQUENCE [LARGE SCALE GENOMIC DNA]</scope>
    <source>
        <strain evidence="3 4">JCM 6375</strain>
    </source>
</reference>
<evidence type="ECO:0000313" key="3">
    <source>
        <dbReference type="EMBL" id="BBX04968.1"/>
    </source>
</evidence>
<dbReference type="AlphaFoldDB" id="A0AAD1M978"/>
<dbReference type="EMBL" id="AP022560">
    <property type="protein sequence ID" value="BBX04968.1"/>
    <property type="molecule type" value="Genomic_DNA"/>
</dbReference>
<dbReference type="GO" id="GO:0016616">
    <property type="term" value="F:oxidoreductase activity, acting on the CH-OH group of donors, NAD or NADP as acceptor"/>
    <property type="evidence" value="ECO:0007669"/>
    <property type="project" value="TreeGrafter"/>
</dbReference>
<dbReference type="Pfam" id="PF13561">
    <property type="entry name" value="adh_short_C2"/>
    <property type="match status" value="1"/>
</dbReference>
<sequence>MQRLAGKTAVITGAGSGLGRATAELFSREGARVVLGDISGQERDVADQIGPTAVAVSVDVTQRDQVEALIHTAVTEFGTLDVLVNCAGVDGDLTPAAEISDANMQRVFDVNFLGPFYAMRAAIPILIDGGGGSIINITSASTEKAMPFLAAYAASKAALVSLTRAFGVEYAAAGVRVNAVSPGVIDTPLARAIPPEMFAGAVQATPAKRPASPEDIAGALLFFASDESAFATAGTLFVDGGLSGT</sequence>
<evidence type="ECO:0000313" key="4">
    <source>
        <dbReference type="Proteomes" id="UP000466681"/>
    </source>
</evidence>
<keyword evidence="2" id="KW-0560">Oxidoreductase</keyword>
<name>A0AAD1M978_9MYCO</name>
<keyword evidence="4" id="KW-1185">Reference proteome</keyword>
<gene>
    <name evidence="3" type="ORF">MMOR_59040</name>
</gene>
<dbReference type="Proteomes" id="UP000466681">
    <property type="component" value="Chromosome"/>
</dbReference>